<dbReference type="RefSeq" id="WP_023275225.1">
    <property type="nucleotide sequence ID" value="NZ_CP097562.1"/>
</dbReference>
<reference evidence="1" key="3">
    <citation type="submission" date="2022-06" db="EMBL/GenBank/DDBJ databases">
        <title>Resources to Facilitate Use of the Altered Schaedler Flora (ASF) Mouse Model to Study Microbiome Function.</title>
        <authorList>
            <person name="Proctor A."/>
            <person name="Parvinroo S."/>
            <person name="Richie T."/>
            <person name="Jia X."/>
            <person name="Lee S.T.M."/>
            <person name="Karp P.D."/>
            <person name="Paley S."/>
            <person name="Kostic A.D."/>
            <person name="Pierre J.F."/>
            <person name="Wannemuehler M.J."/>
            <person name="Phillips G.J."/>
        </authorList>
    </citation>
    <scope>NUCLEOTIDE SEQUENCE</scope>
    <source>
        <strain evidence="1">ASF457</strain>
    </source>
</reference>
<gene>
    <name evidence="1" type="ORF">N508_000927</name>
</gene>
<reference evidence="1" key="1">
    <citation type="journal article" date="2014" name="Genome Announc.">
        <title>Draft genome sequences of the altered schaedler flora, a defined bacterial community from gnotobiotic mice.</title>
        <authorList>
            <person name="Wannemuehler M.J."/>
            <person name="Overstreet A.M."/>
            <person name="Ward D.V."/>
            <person name="Phillips G.J."/>
        </authorList>
    </citation>
    <scope>NUCLEOTIDE SEQUENCE</scope>
    <source>
        <strain evidence="1">ASF457</strain>
    </source>
</reference>
<name>V2RN11_9BACT</name>
<dbReference type="AlphaFoldDB" id="V2RN11"/>
<dbReference type="KEGG" id="msch:N508_000927"/>
<accession>V2RN11</accession>
<evidence type="ECO:0000313" key="2">
    <source>
        <dbReference type="Proteomes" id="UP000017429"/>
    </source>
</evidence>
<dbReference type="Proteomes" id="UP000017429">
    <property type="component" value="Chromosome"/>
</dbReference>
<sequence length="71" mass="8324">MFSLFSNILNYFFINFYAQVTPAYDAASKHLSSKGIQGQDLLVFIIFGIIAGIFIIFLIFAYFRERKRPRY</sequence>
<keyword evidence="2" id="KW-1185">Reference proteome</keyword>
<evidence type="ECO:0000313" key="1">
    <source>
        <dbReference type="EMBL" id="USF23855.1"/>
    </source>
</evidence>
<protein>
    <submittedName>
        <fullName evidence="1">Uncharacterized protein</fullName>
    </submittedName>
</protein>
<proteinExistence type="predicted"/>
<reference evidence="1" key="2">
    <citation type="submission" date="2022-05" db="EMBL/GenBank/DDBJ databases">
        <authorList>
            <person name="Proctor A.L."/>
            <person name="Phillips G.J."/>
            <person name="Wannemuehler M.J."/>
        </authorList>
    </citation>
    <scope>NUCLEOTIDE SEQUENCE</scope>
    <source>
        <strain evidence="1">ASF457</strain>
    </source>
</reference>
<dbReference type="EMBL" id="CP097562">
    <property type="protein sequence ID" value="USF23855.1"/>
    <property type="molecule type" value="Genomic_DNA"/>
</dbReference>
<organism evidence="1 2">
    <name type="scientific">Mucispirillum schaedleri ASF457</name>
    <dbReference type="NCBI Taxonomy" id="1379858"/>
    <lineage>
        <taxon>Bacteria</taxon>
        <taxon>Pseudomonadati</taxon>
        <taxon>Deferribacterota</taxon>
        <taxon>Deferribacteres</taxon>
        <taxon>Deferribacterales</taxon>
        <taxon>Mucispirillaceae</taxon>
        <taxon>Mucispirillum</taxon>
    </lineage>
</organism>